<dbReference type="Proteomes" id="UP001165289">
    <property type="component" value="Unassembled WGS sequence"/>
</dbReference>
<keyword evidence="9" id="KW-0175">Coiled coil</keyword>
<proteinExistence type="inferred from homology"/>
<keyword evidence="8" id="KW-0375">Hydrogen ion transport</keyword>
<evidence type="ECO:0000313" key="10">
    <source>
        <dbReference type="EMBL" id="KAI6645918.1"/>
    </source>
</evidence>
<reference evidence="10 11" key="1">
    <citation type="journal article" date="2023" name="BMC Biol.">
        <title>The compact genome of the sponge Oopsacas minuta (Hexactinellida) is lacking key metazoan core genes.</title>
        <authorList>
            <person name="Santini S."/>
            <person name="Schenkelaars Q."/>
            <person name="Jourda C."/>
            <person name="Duchesne M."/>
            <person name="Belahbib H."/>
            <person name="Rocher C."/>
            <person name="Selva M."/>
            <person name="Riesgo A."/>
            <person name="Vervoort M."/>
            <person name="Leys S.P."/>
            <person name="Kodjabachian L."/>
            <person name="Le Bivic A."/>
            <person name="Borchiellini C."/>
            <person name="Claverie J.M."/>
            <person name="Renard E."/>
        </authorList>
    </citation>
    <scope>NUCLEOTIDE SEQUENCE [LARGE SCALE GENOMIC DNA]</scope>
    <source>
        <strain evidence="10">SPO-2</strain>
    </source>
</reference>
<comment type="subcellular location">
    <subcellularLocation>
        <location evidence="1">Membrane</location>
        <topology evidence="1">Multi-pass membrane protein</topology>
    </subcellularLocation>
</comment>
<evidence type="ECO:0000256" key="8">
    <source>
        <dbReference type="RuleBase" id="RU361189"/>
    </source>
</evidence>
<dbReference type="PANTHER" id="PTHR11629:SF63">
    <property type="entry name" value="V-TYPE PROTON ATPASE SUBUNIT A"/>
    <property type="match status" value="1"/>
</dbReference>
<feature type="coiled-coil region" evidence="9">
    <location>
        <begin position="94"/>
        <end position="145"/>
    </location>
</feature>
<gene>
    <name evidence="10" type="ORF">LOD99_13176</name>
</gene>
<evidence type="ECO:0000256" key="2">
    <source>
        <dbReference type="ARBA" id="ARBA00009904"/>
    </source>
</evidence>
<dbReference type="Pfam" id="PF01496">
    <property type="entry name" value="V_ATPase_I"/>
    <property type="match status" value="1"/>
</dbReference>
<evidence type="ECO:0000313" key="11">
    <source>
        <dbReference type="Proteomes" id="UP001165289"/>
    </source>
</evidence>
<evidence type="ECO:0000256" key="6">
    <source>
        <dbReference type="ARBA" id="ARBA00023065"/>
    </source>
</evidence>
<evidence type="ECO:0000256" key="5">
    <source>
        <dbReference type="ARBA" id="ARBA00022989"/>
    </source>
</evidence>
<keyword evidence="6 8" id="KW-0406">Ion transport</keyword>
<evidence type="ECO:0000256" key="1">
    <source>
        <dbReference type="ARBA" id="ARBA00004141"/>
    </source>
</evidence>
<name>A0AAV7JB41_9METZ</name>
<dbReference type="GO" id="GO:0007035">
    <property type="term" value="P:vacuolar acidification"/>
    <property type="evidence" value="ECO:0007669"/>
    <property type="project" value="TreeGrafter"/>
</dbReference>
<comment type="caution">
    <text evidence="10">The sequence shown here is derived from an EMBL/GenBank/DDBJ whole genome shotgun (WGS) entry which is preliminary data.</text>
</comment>
<protein>
    <recommendedName>
        <fullName evidence="8">V-type proton ATPase subunit a</fullName>
    </recommendedName>
</protein>
<evidence type="ECO:0000256" key="3">
    <source>
        <dbReference type="ARBA" id="ARBA00022448"/>
    </source>
</evidence>
<comment type="caution">
    <text evidence="8">Lacks conserved residue(s) required for the propagation of feature annotation.</text>
</comment>
<keyword evidence="5 8" id="KW-1133">Transmembrane helix</keyword>
<feature type="transmembrane region" description="Helical" evidence="8">
    <location>
        <begin position="414"/>
        <end position="439"/>
    </location>
</feature>
<dbReference type="InterPro" id="IPR002490">
    <property type="entry name" value="V-ATPase_116kDa_su"/>
</dbReference>
<dbReference type="GO" id="GO:0005886">
    <property type="term" value="C:plasma membrane"/>
    <property type="evidence" value="ECO:0007669"/>
    <property type="project" value="TreeGrafter"/>
</dbReference>
<dbReference type="AlphaFoldDB" id="A0AAV7JB41"/>
<accession>A0AAV7JB41</accession>
<organism evidence="10 11">
    <name type="scientific">Oopsacas minuta</name>
    <dbReference type="NCBI Taxonomy" id="111878"/>
    <lineage>
        <taxon>Eukaryota</taxon>
        <taxon>Metazoa</taxon>
        <taxon>Porifera</taxon>
        <taxon>Hexactinellida</taxon>
        <taxon>Hexasterophora</taxon>
        <taxon>Lyssacinosida</taxon>
        <taxon>Leucopsacidae</taxon>
        <taxon>Oopsacas</taxon>
    </lineage>
</organism>
<sequence length="468" mass="53379">MGSLFRSEEMSLAQLFLQSEAVYACVRELGELGKVQFRDLNPDVSAFQRKFVSEVRRCDEMERKLRFFAKEVKKSGLTLKPAPLDIRAPDPPVMIDLENEFEQLEAQVKDIESHREQLQKNLIDLVELKHVLLNAQVDFEHAERETNIQRHPTDNLQQGLIANGAESEEEVAAGKLSRVNLEFVTGTIGRERFPGFERVLWRATRGNVYVRHAAIPDAVRDPITGNQVFKDVFVLFFSGENLKNRVTKICEGYRATLYPCPENRQERRETLTSIDARIHDLNQVLHETYIHSQEQLGRIGNDLEIWNIQVKKIKAIYHTMNMFNLDVTAKCLIAEGWCPVESMDEIQDALNRGTDYSGASVQSILRPTETKLTAPTYNKTNKFTGGFQVIVDAYGIGNYQEVNPTPYTIITFPFLFAVMFGDAGHGLLMFLFAISLIIFEKRLANWKAGGEVCLITNFMVYPNNILYS</sequence>
<dbReference type="GO" id="GO:0016471">
    <property type="term" value="C:vacuolar proton-transporting V-type ATPase complex"/>
    <property type="evidence" value="ECO:0007669"/>
    <property type="project" value="TreeGrafter"/>
</dbReference>
<evidence type="ECO:0000256" key="4">
    <source>
        <dbReference type="ARBA" id="ARBA00022692"/>
    </source>
</evidence>
<keyword evidence="11" id="KW-1185">Reference proteome</keyword>
<dbReference type="GO" id="GO:0051117">
    <property type="term" value="F:ATPase binding"/>
    <property type="evidence" value="ECO:0007669"/>
    <property type="project" value="TreeGrafter"/>
</dbReference>
<keyword evidence="4 8" id="KW-0812">Transmembrane</keyword>
<dbReference type="GO" id="GO:0046961">
    <property type="term" value="F:proton-transporting ATPase activity, rotational mechanism"/>
    <property type="evidence" value="ECO:0007669"/>
    <property type="project" value="InterPro"/>
</dbReference>
<dbReference type="PANTHER" id="PTHR11629">
    <property type="entry name" value="VACUOLAR PROTON ATPASES"/>
    <property type="match status" value="1"/>
</dbReference>
<keyword evidence="7 8" id="KW-0472">Membrane</keyword>
<comment type="similarity">
    <text evidence="2 8">Belongs to the V-ATPase 116 kDa subunit family.</text>
</comment>
<dbReference type="EMBL" id="JAKMXF010000365">
    <property type="protein sequence ID" value="KAI6645918.1"/>
    <property type="molecule type" value="Genomic_DNA"/>
</dbReference>
<dbReference type="GO" id="GO:0033179">
    <property type="term" value="C:proton-transporting V-type ATPase, V0 domain"/>
    <property type="evidence" value="ECO:0007669"/>
    <property type="project" value="InterPro"/>
</dbReference>
<keyword evidence="3 8" id="KW-0813">Transport</keyword>
<evidence type="ECO:0000256" key="7">
    <source>
        <dbReference type="ARBA" id="ARBA00023136"/>
    </source>
</evidence>
<evidence type="ECO:0000256" key="9">
    <source>
        <dbReference type="SAM" id="Coils"/>
    </source>
</evidence>
<comment type="function">
    <text evidence="8">Essential component of the vacuolar proton pump (V-ATPase), a multimeric enzyme that catalyzes the translocation of protons across the membranes. Required for assembly and activity of the V-ATPase.</text>
</comment>